<dbReference type="Proteomes" id="UP000886268">
    <property type="component" value="Unassembled WGS sequence"/>
</dbReference>
<dbReference type="InterPro" id="IPR002469">
    <property type="entry name" value="Peptidase_S9B_N"/>
</dbReference>
<dbReference type="GO" id="GO:0006508">
    <property type="term" value="P:proteolysis"/>
    <property type="evidence" value="ECO:0007669"/>
    <property type="project" value="InterPro"/>
</dbReference>
<organism evidence="2">
    <name type="scientific">Desulfofervidus auxilii</name>
    <dbReference type="NCBI Taxonomy" id="1621989"/>
    <lineage>
        <taxon>Bacteria</taxon>
        <taxon>Pseudomonadati</taxon>
        <taxon>Thermodesulfobacteriota</taxon>
        <taxon>Candidatus Desulfofervidia</taxon>
        <taxon>Candidatus Desulfofervidales</taxon>
        <taxon>Candidatus Desulfofervidaceae</taxon>
        <taxon>Candidatus Desulfofervidus</taxon>
    </lineage>
</organism>
<dbReference type="EMBL" id="DRKW01000106">
    <property type="protein sequence ID" value="HEB73960.1"/>
    <property type="molecule type" value="Genomic_DNA"/>
</dbReference>
<proteinExistence type="predicted"/>
<dbReference type="InterPro" id="IPR011042">
    <property type="entry name" value="6-blade_b-propeller_TolB-like"/>
</dbReference>
<reference evidence="2" key="1">
    <citation type="journal article" date="2020" name="mSystems">
        <title>Genome- and Community-Level Interaction Insights into Carbon Utilization and Element Cycling Functions of Hydrothermarchaeota in Hydrothermal Sediment.</title>
        <authorList>
            <person name="Zhou Z."/>
            <person name="Liu Y."/>
            <person name="Xu W."/>
            <person name="Pan J."/>
            <person name="Luo Z.H."/>
            <person name="Li M."/>
        </authorList>
    </citation>
    <scope>NUCLEOTIDE SEQUENCE [LARGE SCALE GENOMIC DNA]</scope>
    <source>
        <strain evidence="2">HyVt-45</strain>
    </source>
</reference>
<dbReference type="Gene3D" id="2.120.10.30">
    <property type="entry name" value="TolB, C-terminal domain"/>
    <property type="match status" value="1"/>
</dbReference>
<feature type="non-terminal residue" evidence="2">
    <location>
        <position position="1"/>
    </location>
</feature>
<dbReference type="PANTHER" id="PTHR36842">
    <property type="entry name" value="PROTEIN TOLB HOMOLOG"/>
    <property type="match status" value="1"/>
</dbReference>
<gene>
    <name evidence="2" type="ORF">ENJ03_01915</name>
</gene>
<dbReference type="PANTHER" id="PTHR36842:SF1">
    <property type="entry name" value="PROTEIN TOLB"/>
    <property type="match status" value="1"/>
</dbReference>
<evidence type="ECO:0000259" key="1">
    <source>
        <dbReference type="Pfam" id="PF00930"/>
    </source>
</evidence>
<feature type="domain" description="Dipeptidylpeptidase IV N-terminal" evidence="1">
    <location>
        <begin position="38"/>
        <end position="89"/>
    </location>
</feature>
<dbReference type="AlphaFoldDB" id="A0A7V1I3V7"/>
<name>A0A7V1I3V7_DESA2</name>
<accession>A0A7V1I3V7</accession>
<dbReference type="Pfam" id="PF00930">
    <property type="entry name" value="DPPIV_N"/>
    <property type="match status" value="1"/>
</dbReference>
<dbReference type="SUPFAM" id="SSF69304">
    <property type="entry name" value="Tricorn protease N-terminal domain"/>
    <property type="match status" value="1"/>
</dbReference>
<comment type="caution">
    <text evidence="2">The sequence shown here is derived from an EMBL/GenBank/DDBJ whole genome shotgun (WGS) entry which is preliminary data.</text>
</comment>
<sequence length="108" mass="12079">SNKIRRISFSGSYNTSPAWSPKGDFIAYAGLKDGHFQIFVVSMDSGEIRQLTFDEANHESPSWSPDGHFLAYSQNEKIYILRLTDGSSFPILSLPGGQLQPSWSPRLK</sequence>
<protein>
    <submittedName>
        <fullName evidence="2">Tol-Pal system beta propeller repeat protein TolB</fullName>
    </submittedName>
</protein>
<evidence type="ECO:0000313" key="2">
    <source>
        <dbReference type="EMBL" id="HEB73960.1"/>
    </source>
</evidence>